<name>A0A2S5B8U8_9BASI</name>
<evidence type="ECO:0000256" key="7">
    <source>
        <dbReference type="PIRSR" id="PIRSR011789-1"/>
    </source>
</evidence>
<dbReference type="GO" id="GO:0000379">
    <property type="term" value="P:tRNA-type intron splice site recognition and cleavage"/>
    <property type="evidence" value="ECO:0007669"/>
    <property type="project" value="TreeGrafter"/>
</dbReference>
<evidence type="ECO:0000256" key="2">
    <source>
        <dbReference type="ARBA" id="ARBA00012573"/>
    </source>
</evidence>
<dbReference type="InterPro" id="IPR016589">
    <property type="entry name" value="tRNA_splic_SEN2"/>
</dbReference>
<feature type="region of interest" description="Disordered" evidence="8">
    <location>
        <begin position="180"/>
        <end position="257"/>
    </location>
</feature>
<dbReference type="PIRSF" id="PIRSF011789">
    <property type="entry name" value="tRNA_splic_SEN2"/>
    <property type="match status" value="1"/>
</dbReference>
<protein>
    <recommendedName>
        <fullName evidence="2">tRNA-intron lyase</fullName>
        <ecNumber evidence="2">4.6.1.16</ecNumber>
    </recommendedName>
    <alternativeName>
        <fullName evidence="5">tRNA-intron endonuclease Sen2</fullName>
    </alternativeName>
</protein>
<comment type="catalytic activity">
    <reaction evidence="6">
        <text>pretRNA = a 3'-half-tRNA molecule with a 5'-OH end + a 5'-half-tRNA molecule with a 2',3'-cyclic phosphate end + an intron with a 2',3'-cyclic phosphate and a 5'-hydroxyl terminus.</text>
        <dbReference type="EC" id="4.6.1.16"/>
    </reaction>
</comment>
<dbReference type="InterPro" id="IPR036167">
    <property type="entry name" value="tRNA_intron_Endo_cat-like_sf"/>
</dbReference>
<dbReference type="PANTHER" id="PTHR21227">
    <property type="entry name" value="TRNA-SPLICING ENDONUCLEASE SUBUNIT SEN2"/>
    <property type="match status" value="1"/>
</dbReference>
<dbReference type="AlphaFoldDB" id="A0A2S5B8U8"/>
<dbReference type="Pfam" id="PF01974">
    <property type="entry name" value="tRNA_int_endo"/>
    <property type="match status" value="1"/>
</dbReference>
<keyword evidence="3" id="KW-0819">tRNA processing</keyword>
<comment type="caution">
    <text evidence="10">The sequence shown here is derived from an EMBL/GenBank/DDBJ whole genome shotgun (WGS) entry which is preliminary data.</text>
</comment>
<feature type="compositionally biased region" description="Low complexity" evidence="8">
    <location>
        <begin position="180"/>
        <end position="203"/>
    </location>
</feature>
<keyword evidence="4" id="KW-0456">Lyase</keyword>
<dbReference type="Gene3D" id="3.40.1350.10">
    <property type="match status" value="1"/>
</dbReference>
<dbReference type="InterPro" id="IPR011856">
    <property type="entry name" value="tRNA_endonuc-like_dom_sf"/>
</dbReference>
<proteinExistence type="inferred from homology"/>
<evidence type="ECO:0000259" key="9">
    <source>
        <dbReference type="Pfam" id="PF01974"/>
    </source>
</evidence>
<feature type="region of interest" description="Disordered" evidence="8">
    <location>
        <begin position="1"/>
        <end position="23"/>
    </location>
</feature>
<keyword evidence="11" id="KW-1185">Reference proteome</keyword>
<dbReference type="InterPro" id="IPR006677">
    <property type="entry name" value="tRNA_intron_Endonuc_cat-like"/>
</dbReference>
<feature type="compositionally biased region" description="Polar residues" evidence="8">
    <location>
        <begin position="125"/>
        <end position="137"/>
    </location>
</feature>
<dbReference type="GO" id="GO:0005737">
    <property type="term" value="C:cytoplasm"/>
    <property type="evidence" value="ECO:0007669"/>
    <property type="project" value="TreeGrafter"/>
</dbReference>
<dbReference type="InterPro" id="IPR006676">
    <property type="entry name" value="tRNA_splic"/>
</dbReference>
<evidence type="ECO:0000256" key="1">
    <source>
        <dbReference type="ARBA" id="ARBA00008078"/>
    </source>
</evidence>
<evidence type="ECO:0000256" key="3">
    <source>
        <dbReference type="ARBA" id="ARBA00022694"/>
    </source>
</evidence>
<evidence type="ECO:0000256" key="8">
    <source>
        <dbReference type="SAM" id="MobiDB-lite"/>
    </source>
</evidence>
<feature type="region of interest" description="Disordered" evidence="8">
    <location>
        <begin position="116"/>
        <end position="144"/>
    </location>
</feature>
<accession>A0A2S5B8U8</accession>
<dbReference type="STRING" id="741276.A0A2S5B8U8"/>
<evidence type="ECO:0000256" key="5">
    <source>
        <dbReference type="ARBA" id="ARBA00032432"/>
    </source>
</evidence>
<feature type="active site" evidence="7">
    <location>
        <position position="390"/>
    </location>
</feature>
<reference evidence="10 11" key="1">
    <citation type="journal article" date="2018" name="Front. Microbiol.">
        <title>Prospects for Fungal Bioremediation of Acidic Radioactive Waste Sites: Characterization and Genome Sequence of Rhodotorula taiwanensis MD1149.</title>
        <authorList>
            <person name="Tkavc R."/>
            <person name="Matrosova V.Y."/>
            <person name="Grichenko O.E."/>
            <person name="Gostincar C."/>
            <person name="Volpe R.P."/>
            <person name="Klimenkova P."/>
            <person name="Gaidamakova E.K."/>
            <person name="Zhou C.E."/>
            <person name="Stewart B.J."/>
            <person name="Lyman M.G."/>
            <person name="Malfatti S.A."/>
            <person name="Rubinfeld B."/>
            <person name="Courtot M."/>
            <person name="Singh J."/>
            <person name="Dalgard C.L."/>
            <person name="Hamilton T."/>
            <person name="Frey K.G."/>
            <person name="Gunde-Cimerman N."/>
            <person name="Dugan L."/>
            <person name="Daly M.J."/>
        </authorList>
    </citation>
    <scope>NUCLEOTIDE SEQUENCE [LARGE SCALE GENOMIC DNA]</scope>
    <source>
        <strain evidence="10 11">MD1149</strain>
    </source>
</reference>
<evidence type="ECO:0000256" key="4">
    <source>
        <dbReference type="ARBA" id="ARBA00023239"/>
    </source>
</evidence>
<dbReference type="GO" id="GO:0000214">
    <property type="term" value="C:tRNA-intron endonuclease complex"/>
    <property type="evidence" value="ECO:0007669"/>
    <property type="project" value="InterPro"/>
</dbReference>
<feature type="active site" evidence="7">
    <location>
        <position position="466"/>
    </location>
</feature>
<dbReference type="SUPFAM" id="SSF53032">
    <property type="entry name" value="tRNA-intron endonuclease catalytic domain-like"/>
    <property type="match status" value="1"/>
</dbReference>
<dbReference type="GO" id="GO:0003676">
    <property type="term" value="F:nucleic acid binding"/>
    <property type="evidence" value="ECO:0007669"/>
    <property type="project" value="InterPro"/>
</dbReference>
<sequence>MATQEKPRINATKPENLNSSAKRTGRAALLAQYSQLLPLLPTPPPSFARFLSAPTAALAPARLDEIDAEWDDISQSVWVKREQDMTRLWRQGFFGKGFLSRSEPSWKRRVENRRAEFEGREKSESSQCSPNLSQTRTADLAPHQAELTAEEITVIRRLERKGAKLAKKLERDAEKLAAASVAASSTAGDSSTPGTPTPSTSSTLVEDASGREAEEDELAHDMATAQSPIALDKGKARADAEVPTASIEPEADDGTEAVPPEEWQLDAEHSQLQPEEAFFLSFAVGCLAVKRATSGPSESESGAPLSRRLSMLDAFRLFLESAVPLIPSPAPSPSLPPSSLDPRLNRLDSPFLLSYAAYHHFRSMGWVTRSGTKFCVDWVLYGQGGPVGGHAEFAVVIVPTYVDPRDAQSNPFRSTSTLAVHSDPEMRAAVERAPSGDSEHLQGEGERKNSWRWFHTINRVCSGVKKTMVLLYVVIPPLSSLPDEPDWVARHPAQALAKFEMREVVVRRFLAGRMRD</sequence>
<evidence type="ECO:0000313" key="11">
    <source>
        <dbReference type="Proteomes" id="UP000237144"/>
    </source>
</evidence>
<dbReference type="CDD" id="cd22363">
    <property type="entry name" value="tRNA-intron_lyase_C"/>
    <property type="match status" value="1"/>
</dbReference>
<gene>
    <name evidence="10" type="ORF">BMF94_3531</name>
</gene>
<evidence type="ECO:0000313" key="10">
    <source>
        <dbReference type="EMBL" id="POY73198.1"/>
    </source>
</evidence>
<dbReference type="GO" id="GO:0000213">
    <property type="term" value="F:tRNA-intron lyase activity"/>
    <property type="evidence" value="ECO:0007669"/>
    <property type="project" value="UniProtKB-EC"/>
</dbReference>
<evidence type="ECO:0000256" key="6">
    <source>
        <dbReference type="ARBA" id="ARBA00034031"/>
    </source>
</evidence>
<feature type="compositionally biased region" description="Polar residues" evidence="8">
    <location>
        <begin position="13"/>
        <end position="22"/>
    </location>
</feature>
<comment type="similarity">
    <text evidence="1">Belongs to the tRNA-intron endonuclease family.</text>
</comment>
<feature type="domain" description="tRNA intron endonuclease catalytic" evidence="9">
    <location>
        <begin position="351"/>
        <end position="400"/>
    </location>
</feature>
<dbReference type="Proteomes" id="UP000237144">
    <property type="component" value="Unassembled WGS sequence"/>
</dbReference>
<organism evidence="10 11">
    <name type="scientific">Rhodotorula taiwanensis</name>
    <dbReference type="NCBI Taxonomy" id="741276"/>
    <lineage>
        <taxon>Eukaryota</taxon>
        <taxon>Fungi</taxon>
        <taxon>Dikarya</taxon>
        <taxon>Basidiomycota</taxon>
        <taxon>Pucciniomycotina</taxon>
        <taxon>Microbotryomycetes</taxon>
        <taxon>Sporidiobolales</taxon>
        <taxon>Sporidiobolaceae</taxon>
        <taxon>Rhodotorula</taxon>
    </lineage>
</organism>
<dbReference type="PANTHER" id="PTHR21227:SF0">
    <property type="entry name" value="TRNA-SPLICING ENDONUCLEASE SUBUNIT SEN2"/>
    <property type="match status" value="1"/>
</dbReference>
<dbReference type="OrthoDB" id="10249562at2759"/>
<dbReference type="EC" id="4.6.1.16" evidence="2"/>
<feature type="active site" evidence="7">
    <location>
        <position position="381"/>
    </location>
</feature>
<dbReference type="EMBL" id="PJQD01000038">
    <property type="protein sequence ID" value="POY73198.1"/>
    <property type="molecule type" value="Genomic_DNA"/>
</dbReference>